<evidence type="ECO:0000256" key="1">
    <source>
        <dbReference type="SAM" id="Phobius"/>
    </source>
</evidence>
<dbReference type="AlphaFoldDB" id="A0A5C4J0R7"/>
<protein>
    <recommendedName>
        <fullName evidence="4">DUF3558 domain-containing protein</fullName>
    </recommendedName>
</protein>
<organism evidence="2 3">
    <name type="scientific">Actinomadura soli</name>
    <dbReference type="NCBI Taxonomy" id="2508997"/>
    <lineage>
        <taxon>Bacteria</taxon>
        <taxon>Bacillati</taxon>
        <taxon>Actinomycetota</taxon>
        <taxon>Actinomycetes</taxon>
        <taxon>Streptosporangiales</taxon>
        <taxon>Thermomonosporaceae</taxon>
        <taxon>Actinomadura</taxon>
    </lineage>
</organism>
<feature type="transmembrane region" description="Helical" evidence="1">
    <location>
        <begin position="32"/>
        <end position="51"/>
    </location>
</feature>
<keyword evidence="1" id="KW-0812">Transmembrane</keyword>
<evidence type="ECO:0000313" key="2">
    <source>
        <dbReference type="EMBL" id="TMQ89936.1"/>
    </source>
</evidence>
<evidence type="ECO:0000313" key="3">
    <source>
        <dbReference type="Proteomes" id="UP000309174"/>
    </source>
</evidence>
<keyword evidence="1" id="KW-0472">Membrane</keyword>
<keyword evidence="1" id="KW-1133">Transmembrane helix</keyword>
<dbReference type="Proteomes" id="UP000309174">
    <property type="component" value="Unassembled WGS sequence"/>
</dbReference>
<dbReference type="EMBL" id="VCKW01000349">
    <property type="protein sequence ID" value="TMQ89936.1"/>
    <property type="molecule type" value="Genomic_DNA"/>
</dbReference>
<accession>A0A5C4J0R7</accession>
<sequence>MRAHRPGLLPTLNRLYAGRRRPRLRGLLLPELAWLTAMAVAAAVFLLPGAVTGPRGAGAYRAGLALCPVKVGQVAFGAAEADASGVRTCAGGARYSLRWYQGYRGEHGSPAALRFSSAGAAHRWLRFLSGFDLEHEERYPFTYRESGGSSGIGKERKARRPRPLDGVADEAFIREVNGHRTGADGTVRLMEVTFRDSNVVVSVRAEPLDGPAAAVRAELTAMAGAVAAHLRARR</sequence>
<proteinExistence type="predicted"/>
<gene>
    <name evidence="2" type="ORF">ETD83_37690</name>
</gene>
<name>A0A5C4J0R7_9ACTN</name>
<evidence type="ECO:0008006" key="4">
    <source>
        <dbReference type="Google" id="ProtNLM"/>
    </source>
</evidence>
<dbReference type="OrthoDB" id="9762169at2"/>
<comment type="caution">
    <text evidence="2">The sequence shown here is derived from an EMBL/GenBank/DDBJ whole genome shotgun (WGS) entry which is preliminary data.</text>
</comment>
<keyword evidence="3" id="KW-1185">Reference proteome</keyword>
<reference evidence="2 3" key="1">
    <citation type="submission" date="2019-05" db="EMBL/GenBank/DDBJ databases">
        <title>Draft genome sequence of Actinomadura sp. 14C53.</title>
        <authorList>
            <person name="Saricaoglu S."/>
            <person name="Isik K."/>
        </authorList>
    </citation>
    <scope>NUCLEOTIDE SEQUENCE [LARGE SCALE GENOMIC DNA]</scope>
    <source>
        <strain evidence="2 3">14C53</strain>
    </source>
</reference>